<protein>
    <submittedName>
        <fullName evidence="2">Uncharacterized protein</fullName>
    </submittedName>
</protein>
<evidence type="ECO:0000313" key="2">
    <source>
        <dbReference type="EMBL" id="KAL2796440.1"/>
    </source>
</evidence>
<reference evidence="2 3" key="1">
    <citation type="submission" date="2024-07" db="EMBL/GenBank/DDBJ databases">
        <title>Section-level genome sequencing and comparative genomics of Aspergillus sections Usti and Cavernicolus.</title>
        <authorList>
            <consortium name="Lawrence Berkeley National Laboratory"/>
            <person name="Nybo J.L."/>
            <person name="Vesth T.C."/>
            <person name="Theobald S."/>
            <person name="Frisvad J.C."/>
            <person name="Larsen T.O."/>
            <person name="Kjaerboelling I."/>
            <person name="Rothschild-Mancinelli K."/>
            <person name="Lyhne E.K."/>
            <person name="Kogle M.E."/>
            <person name="Barry K."/>
            <person name="Clum A."/>
            <person name="Na H."/>
            <person name="Ledsgaard L."/>
            <person name="Lin J."/>
            <person name="Lipzen A."/>
            <person name="Kuo A."/>
            <person name="Riley R."/>
            <person name="Mondo S."/>
            <person name="Labutti K."/>
            <person name="Haridas S."/>
            <person name="Pangalinan J."/>
            <person name="Salamov A.A."/>
            <person name="Simmons B.A."/>
            <person name="Magnuson J.K."/>
            <person name="Chen J."/>
            <person name="Drula E."/>
            <person name="Henrissat B."/>
            <person name="Wiebenga A."/>
            <person name="Lubbers R.J."/>
            <person name="Gomes A.C."/>
            <person name="Makela M.R."/>
            <person name="Stajich J."/>
            <person name="Grigoriev I.V."/>
            <person name="Mortensen U.H."/>
            <person name="De Vries R.P."/>
            <person name="Baker S.E."/>
            <person name="Andersen M.R."/>
        </authorList>
    </citation>
    <scope>NUCLEOTIDE SEQUENCE [LARGE SCALE GENOMIC DNA]</scope>
    <source>
        <strain evidence="2 3">CBS 209.92</strain>
    </source>
</reference>
<name>A0ABR4GCY6_9EURO</name>
<comment type="caution">
    <text evidence="2">The sequence shown here is derived from an EMBL/GenBank/DDBJ whole genome shotgun (WGS) entry which is preliminary data.</text>
</comment>
<organism evidence="2 3">
    <name type="scientific">Aspergillus keveii</name>
    <dbReference type="NCBI Taxonomy" id="714993"/>
    <lineage>
        <taxon>Eukaryota</taxon>
        <taxon>Fungi</taxon>
        <taxon>Dikarya</taxon>
        <taxon>Ascomycota</taxon>
        <taxon>Pezizomycotina</taxon>
        <taxon>Eurotiomycetes</taxon>
        <taxon>Eurotiomycetidae</taxon>
        <taxon>Eurotiales</taxon>
        <taxon>Aspergillaceae</taxon>
        <taxon>Aspergillus</taxon>
        <taxon>Aspergillus subgen. Nidulantes</taxon>
    </lineage>
</organism>
<feature type="compositionally biased region" description="Low complexity" evidence="1">
    <location>
        <begin position="7"/>
        <end position="27"/>
    </location>
</feature>
<feature type="region of interest" description="Disordered" evidence="1">
    <location>
        <begin position="1"/>
        <end position="75"/>
    </location>
</feature>
<evidence type="ECO:0000256" key="1">
    <source>
        <dbReference type="SAM" id="MobiDB-lite"/>
    </source>
</evidence>
<keyword evidence="3" id="KW-1185">Reference proteome</keyword>
<dbReference type="Proteomes" id="UP001610563">
    <property type="component" value="Unassembled WGS sequence"/>
</dbReference>
<sequence>MSPDSVPTARAASEPPAATSPSTPSSPDSRRKSKKRRSASVNAYIWPKDPRPGNPGRWSRGSRLSDVLTGKGPDMYVGRIGVRTRDEAAGETPKAKKATEKSRWDSEKYWSLWGHEHELHCRADYCDDCDRIEEQRVRDSRITQARRGSSERYDFRMRKYREPDAGTWSGVEFCMLGTHRVPRVYRDIQGRSYPGTQWHDIVHGAHTD</sequence>
<gene>
    <name evidence="2" type="ORF">BJX66DRAFT_335937</name>
</gene>
<proteinExistence type="predicted"/>
<accession>A0ABR4GCY6</accession>
<evidence type="ECO:0000313" key="3">
    <source>
        <dbReference type="Proteomes" id="UP001610563"/>
    </source>
</evidence>
<dbReference type="EMBL" id="JBFTWV010000026">
    <property type="protein sequence ID" value="KAL2796440.1"/>
    <property type="molecule type" value="Genomic_DNA"/>
</dbReference>